<evidence type="ECO:0000256" key="1">
    <source>
        <dbReference type="ARBA" id="ARBA00004953"/>
    </source>
</evidence>
<dbReference type="EMBL" id="FOSK01000001">
    <property type="protein sequence ID" value="SFK01876.1"/>
    <property type="molecule type" value="Genomic_DNA"/>
</dbReference>
<dbReference type="Proteomes" id="UP000199598">
    <property type="component" value="Unassembled WGS sequence"/>
</dbReference>
<keyword evidence="3" id="KW-0560">Oxidoreductase</keyword>
<accession>A0A1I3W5W7</accession>
<comment type="caution">
    <text evidence="4">The sequence shown here is derived from an EMBL/GenBank/DDBJ whole genome shotgun (WGS) entry which is preliminary data.</text>
</comment>
<keyword evidence="5" id="KW-1185">Reference proteome</keyword>
<evidence type="ECO:0000313" key="5">
    <source>
        <dbReference type="Proteomes" id="UP000199598"/>
    </source>
</evidence>
<reference evidence="4 5" key="1">
    <citation type="submission" date="2016-10" db="EMBL/GenBank/DDBJ databases">
        <authorList>
            <person name="Varghese N."/>
            <person name="Submissions S."/>
        </authorList>
    </citation>
    <scope>NUCLEOTIDE SEQUENCE [LARGE SCALE GENOMIC DNA]</scope>
    <source>
        <strain evidence="4 5">DSM 16392</strain>
    </source>
</reference>
<dbReference type="PANTHER" id="PTHR36925:SF1">
    <property type="entry name" value="COBALT-PRECORRIN-6A REDUCTASE"/>
    <property type="match status" value="1"/>
</dbReference>
<keyword evidence="2" id="KW-0169">Cobalamin biosynthesis</keyword>
<evidence type="ECO:0000256" key="3">
    <source>
        <dbReference type="ARBA" id="ARBA00023002"/>
    </source>
</evidence>
<dbReference type="InterPro" id="IPR003723">
    <property type="entry name" value="Precorrin-6x_reduct"/>
</dbReference>
<gene>
    <name evidence="4" type="ORF">SAMN04488518_101790</name>
</gene>
<evidence type="ECO:0000256" key="2">
    <source>
        <dbReference type="ARBA" id="ARBA00022573"/>
    </source>
</evidence>
<dbReference type="RefSeq" id="WP_093516839.1">
    <property type="nucleotide sequence ID" value="NZ_FOSK01000001.1"/>
</dbReference>
<organism evidence="4 5">
    <name type="scientific">Pseudovibrio ascidiaceicola</name>
    <dbReference type="NCBI Taxonomy" id="285279"/>
    <lineage>
        <taxon>Bacteria</taxon>
        <taxon>Pseudomonadati</taxon>
        <taxon>Pseudomonadota</taxon>
        <taxon>Alphaproteobacteria</taxon>
        <taxon>Hyphomicrobiales</taxon>
        <taxon>Stappiaceae</taxon>
        <taxon>Pseudovibrio</taxon>
    </lineage>
</organism>
<comment type="pathway">
    <text evidence="1">Cofactor biosynthesis; adenosylcobalamin biosynthesis.</text>
</comment>
<proteinExistence type="predicted"/>
<name>A0A1I3W5W7_9HYPH</name>
<evidence type="ECO:0000313" key="4">
    <source>
        <dbReference type="EMBL" id="SFK01876.1"/>
    </source>
</evidence>
<dbReference type="Pfam" id="PF02571">
    <property type="entry name" value="CbiJ"/>
    <property type="match status" value="1"/>
</dbReference>
<dbReference type="PANTHER" id="PTHR36925">
    <property type="entry name" value="COBALT-PRECORRIN-6A REDUCTASE"/>
    <property type="match status" value="1"/>
</dbReference>
<sequence length="258" mass="27969">MSEKSKILVLAGTREARKLIGVLVANTEYEVIASLAGITKNPADLSVTTRTGGFGGADGLSNYLQTQGIAAVVDATHPYAAQISRNAVEATRHLAIPLLRFERAAWEQTNDDIWYFADNVIAAVNLIPPNAKVFFAASAKIAAPLKQRPDLTFVIRTLKGPSDSEVLPNAEYIEGLPNESWLEETELFKVLKVDWLISKNSGGSASYGKVRAARELQIPVAMLKRPELPNGILCASIDEVLKTLKACVQNAQHCKTTL</sequence>
<dbReference type="PROSITE" id="PS51014">
    <property type="entry name" value="COBK_CBIJ"/>
    <property type="match status" value="1"/>
</dbReference>
<protein>
    <submittedName>
        <fullName evidence="4">Precorrin-6A/cobalt-precorrin-6A reductase</fullName>
    </submittedName>
</protein>